<evidence type="ECO:0000259" key="1">
    <source>
        <dbReference type="Pfam" id="PF01796"/>
    </source>
</evidence>
<evidence type="ECO:0000313" key="4">
    <source>
        <dbReference type="Proteomes" id="UP000440096"/>
    </source>
</evidence>
<dbReference type="GO" id="GO:0003677">
    <property type="term" value="F:DNA binding"/>
    <property type="evidence" value="ECO:0007669"/>
    <property type="project" value="UniProtKB-KW"/>
</dbReference>
<dbReference type="PANTHER" id="PTHR34075">
    <property type="entry name" value="BLR3430 PROTEIN"/>
    <property type="match status" value="1"/>
</dbReference>
<dbReference type="AlphaFoldDB" id="A0A6N7YRX2"/>
<dbReference type="OrthoDB" id="7470921at2"/>
<keyword evidence="4" id="KW-1185">Reference proteome</keyword>
<name>A0A6N7YRX2_9PSEU</name>
<evidence type="ECO:0000259" key="2">
    <source>
        <dbReference type="Pfam" id="PF12172"/>
    </source>
</evidence>
<protein>
    <submittedName>
        <fullName evidence="3">DNA-binding protein</fullName>
    </submittedName>
</protein>
<dbReference type="InterPro" id="IPR012340">
    <property type="entry name" value="NA-bd_OB-fold"/>
</dbReference>
<accession>A0A6N7YRX2</accession>
<dbReference type="Gene3D" id="6.10.30.10">
    <property type="match status" value="1"/>
</dbReference>
<gene>
    <name evidence="3" type="ORF">GKO32_11900</name>
</gene>
<comment type="caution">
    <text evidence="3">The sequence shown here is derived from an EMBL/GenBank/DDBJ whole genome shotgun (WGS) entry which is preliminary data.</text>
</comment>
<organism evidence="3 4">
    <name type="scientific">Amycolatopsis pithecellobii</name>
    <dbReference type="NCBI Taxonomy" id="664692"/>
    <lineage>
        <taxon>Bacteria</taxon>
        <taxon>Bacillati</taxon>
        <taxon>Actinomycetota</taxon>
        <taxon>Actinomycetes</taxon>
        <taxon>Pseudonocardiales</taxon>
        <taxon>Pseudonocardiaceae</taxon>
        <taxon>Amycolatopsis</taxon>
    </lineage>
</organism>
<dbReference type="SUPFAM" id="SSF50249">
    <property type="entry name" value="Nucleic acid-binding proteins"/>
    <property type="match status" value="1"/>
</dbReference>
<dbReference type="Pfam" id="PF01796">
    <property type="entry name" value="OB_ChsH2_C"/>
    <property type="match status" value="1"/>
</dbReference>
<dbReference type="RefSeq" id="WP_154756900.1">
    <property type="nucleotide sequence ID" value="NZ_WMBA01000014.1"/>
</dbReference>
<dbReference type="InterPro" id="IPR002878">
    <property type="entry name" value="ChsH2_C"/>
</dbReference>
<sequence>MHSQHADDDPLEAKELVGDLPPEATDDALLGRGVFALPVCRACRKAFFPPRVLCPHCGATELSWRRASPGGTVHSLSVVHRRGEDPRVVALIDLDDGPRIMSNLVGAPVDAFAIGMRVRGQVATRDETPLPLFTPEA</sequence>
<keyword evidence="3" id="KW-0238">DNA-binding</keyword>
<dbReference type="Pfam" id="PF12172">
    <property type="entry name" value="zf-ChsH2"/>
    <property type="match status" value="1"/>
</dbReference>
<feature type="domain" description="ChsH2 C-terminal OB-fold" evidence="1">
    <location>
        <begin position="64"/>
        <end position="119"/>
    </location>
</feature>
<dbReference type="EMBL" id="WMBA01000014">
    <property type="protein sequence ID" value="MTD54678.1"/>
    <property type="molecule type" value="Genomic_DNA"/>
</dbReference>
<feature type="domain" description="ChsH2 rubredoxin-like zinc ribbon" evidence="2">
    <location>
        <begin position="30"/>
        <end position="62"/>
    </location>
</feature>
<evidence type="ECO:0000313" key="3">
    <source>
        <dbReference type="EMBL" id="MTD54678.1"/>
    </source>
</evidence>
<dbReference type="InterPro" id="IPR052513">
    <property type="entry name" value="Thioester_dehydratase-like"/>
</dbReference>
<proteinExistence type="predicted"/>
<dbReference type="InterPro" id="IPR022002">
    <property type="entry name" value="ChsH2_Znr"/>
</dbReference>
<dbReference type="Proteomes" id="UP000440096">
    <property type="component" value="Unassembled WGS sequence"/>
</dbReference>
<reference evidence="3 4" key="1">
    <citation type="submission" date="2019-11" db="EMBL/GenBank/DDBJ databases">
        <title>Draft genome of Amycolatopsis RM579.</title>
        <authorList>
            <person name="Duangmal K."/>
            <person name="Mingma R."/>
        </authorList>
    </citation>
    <scope>NUCLEOTIDE SEQUENCE [LARGE SCALE GENOMIC DNA]</scope>
    <source>
        <strain evidence="3 4">RM579</strain>
    </source>
</reference>
<dbReference type="PANTHER" id="PTHR34075:SF5">
    <property type="entry name" value="BLR3430 PROTEIN"/>
    <property type="match status" value="1"/>
</dbReference>